<dbReference type="PRINTS" id="PR00415">
    <property type="entry name" value="ACONITASE"/>
</dbReference>
<evidence type="ECO:0000256" key="11">
    <source>
        <dbReference type="RuleBase" id="RU361275"/>
    </source>
</evidence>
<comment type="pathway">
    <text evidence="2">Carbohydrate metabolism; tricarboxylic acid cycle; isocitrate from oxaloacetate: step 2/2.</text>
</comment>
<dbReference type="RefSeq" id="WP_166160546.1">
    <property type="nucleotide sequence ID" value="NZ_CP049740.1"/>
</dbReference>
<dbReference type="GO" id="GO:0046872">
    <property type="term" value="F:metal ion binding"/>
    <property type="evidence" value="ECO:0007669"/>
    <property type="project" value="UniProtKB-KW"/>
</dbReference>
<dbReference type="InterPro" id="IPR018136">
    <property type="entry name" value="Aconitase_4Fe-4S_BS"/>
</dbReference>
<evidence type="ECO:0000259" key="13">
    <source>
        <dbReference type="Pfam" id="PF00694"/>
    </source>
</evidence>
<dbReference type="PANTHER" id="PTHR11670">
    <property type="entry name" value="ACONITASE/IRON-RESPONSIVE ELEMENT FAMILY MEMBER"/>
    <property type="match status" value="1"/>
</dbReference>
<protein>
    <recommendedName>
        <fullName evidence="11">Aconitate hydratase</fullName>
        <shortName evidence="11">Aconitase</shortName>
        <ecNumber evidence="11">4.2.1.3</ecNumber>
    </recommendedName>
</protein>
<dbReference type="CDD" id="cd01586">
    <property type="entry name" value="AcnA_IRP"/>
    <property type="match status" value="1"/>
</dbReference>
<dbReference type="NCBIfam" id="TIGR01341">
    <property type="entry name" value="aconitase_1"/>
    <property type="match status" value="1"/>
</dbReference>
<evidence type="ECO:0000256" key="3">
    <source>
        <dbReference type="ARBA" id="ARBA00007185"/>
    </source>
</evidence>
<dbReference type="FunFam" id="3.30.499.10:FF:000005">
    <property type="entry name" value="cytoplasmic aconitate hydratase"/>
    <property type="match status" value="1"/>
</dbReference>
<dbReference type="SUPFAM" id="SSF52016">
    <property type="entry name" value="LeuD/IlvD-like"/>
    <property type="match status" value="1"/>
</dbReference>
<dbReference type="FunFam" id="3.20.19.10:FF:000001">
    <property type="entry name" value="Aconitate hydratase"/>
    <property type="match status" value="1"/>
</dbReference>
<dbReference type="PROSITE" id="PS01244">
    <property type="entry name" value="ACONITASE_2"/>
    <property type="match status" value="1"/>
</dbReference>
<keyword evidence="7 11" id="KW-0408">Iron</keyword>
<dbReference type="GO" id="GO:0051539">
    <property type="term" value="F:4 iron, 4 sulfur cluster binding"/>
    <property type="evidence" value="ECO:0007669"/>
    <property type="project" value="UniProtKB-KW"/>
</dbReference>
<dbReference type="Gene3D" id="3.30.499.10">
    <property type="entry name" value="Aconitase, domain 3"/>
    <property type="match status" value="2"/>
</dbReference>
<reference evidence="14 15" key="1">
    <citation type="journal article" date="2017" name="Int. J. Syst. Evol. Microbiol.">
        <title>Jeotgalibaca porci sp. nov. and Jeotgalibaca arthritidis sp. nov., isolated from pigs, and emended description of the genus Jeotgalibaca.</title>
        <authorList>
            <person name="Zamora L."/>
            <person name="Perez-Sancho M."/>
            <person name="Dominguez L."/>
            <person name="Fernandez-Garayzabal J.F."/>
            <person name="Vela A.I."/>
        </authorList>
    </citation>
    <scope>NUCLEOTIDE SEQUENCE [LARGE SCALE GENOMIC DNA]</scope>
    <source>
        <strain evidence="14 15">CECT 9157</strain>
    </source>
</reference>
<dbReference type="GO" id="GO:0019679">
    <property type="term" value="P:propionate metabolic process, methylcitrate cycle"/>
    <property type="evidence" value="ECO:0007669"/>
    <property type="project" value="UniProtKB-ARBA"/>
</dbReference>
<comment type="cofactor">
    <cofactor evidence="1">
        <name>[4Fe-4S] cluster</name>
        <dbReference type="ChEBI" id="CHEBI:49883"/>
    </cofactor>
</comment>
<evidence type="ECO:0000256" key="10">
    <source>
        <dbReference type="ARBA" id="ARBA00023501"/>
    </source>
</evidence>
<dbReference type="Pfam" id="PF00330">
    <property type="entry name" value="Aconitase"/>
    <property type="match status" value="1"/>
</dbReference>
<dbReference type="FunFam" id="3.30.499.10:FF:000002">
    <property type="entry name" value="Aconitate hydratase"/>
    <property type="match status" value="1"/>
</dbReference>
<dbReference type="InterPro" id="IPR015931">
    <property type="entry name" value="Acnase/IPM_dHydase_lsu_aba_1/3"/>
</dbReference>
<dbReference type="GO" id="GO:0003994">
    <property type="term" value="F:aconitate hydratase activity"/>
    <property type="evidence" value="ECO:0007669"/>
    <property type="project" value="UniProtKB-EC"/>
</dbReference>
<keyword evidence="8 11" id="KW-0411">Iron-sulfur</keyword>
<feature type="domain" description="Aconitase A/isopropylmalate dehydratase small subunit swivel" evidence="13">
    <location>
        <begin position="697"/>
        <end position="824"/>
    </location>
</feature>
<dbReference type="Gene3D" id="6.10.190.10">
    <property type="match status" value="1"/>
</dbReference>
<keyword evidence="6" id="KW-0479">Metal-binding</keyword>
<feature type="domain" description="Aconitase/3-isopropylmalate dehydratase large subunit alpha/beta/alpha" evidence="12">
    <location>
        <begin position="72"/>
        <end position="567"/>
    </location>
</feature>
<evidence type="ECO:0000313" key="15">
    <source>
        <dbReference type="Proteomes" id="UP000501451"/>
    </source>
</evidence>
<evidence type="ECO:0000256" key="7">
    <source>
        <dbReference type="ARBA" id="ARBA00023004"/>
    </source>
</evidence>
<dbReference type="SUPFAM" id="SSF53732">
    <property type="entry name" value="Aconitase iron-sulfur domain"/>
    <property type="match status" value="1"/>
</dbReference>
<dbReference type="Proteomes" id="UP000501451">
    <property type="component" value="Chromosome"/>
</dbReference>
<evidence type="ECO:0000313" key="14">
    <source>
        <dbReference type="EMBL" id="QII81092.1"/>
    </source>
</evidence>
<comment type="similarity">
    <text evidence="3 11">Belongs to the aconitase/IPM isomerase family.</text>
</comment>
<evidence type="ECO:0000256" key="6">
    <source>
        <dbReference type="ARBA" id="ARBA00022723"/>
    </source>
</evidence>
<comment type="subunit">
    <text evidence="4">Monomer.</text>
</comment>
<comment type="function">
    <text evidence="11">Catalyzes the isomerization of citrate to isocitrate via cis-aconitate.</text>
</comment>
<dbReference type="EC" id="4.2.1.3" evidence="11"/>
<dbReference type="InterPro" id="IPR015928">
    <property type="entry name" value="Aconitase/3IPM_dehydase_swvl"/>
</dbReference>
<evidence type="ECO:0000256" key="5">
    <source>
        <dbReference type="ARBA" id="ARBA00022532"/>
    </source>
</evidence>
<dbReference type="InterPro" id="IPR044137">
    <property type="entry name" value="AcnA_IRP_Swivel"/>
</dbReference>
<evidence type="ECO:0000256" key="9">
    <source>
        <dbReference type="ARBA" id="ARBA00023239"/>
    </source>
</evidence>
<dbReference type="EMBL" id="CP049740">
    <property type="protein sequence ID" value="QII81092.1"/>
    <property type="molecule type" value="Genomic_DNA"/>
</dbReference>
<evidence type="ECO:0000256" key="8">
    <source>
        <dbReference type="ARBA" id="ARBA00023014"/>
    </source>
</evidence>
<keyword evidence="5" id="KW-0816">Tricarboxylic acid cycle</keyword>
<evidence type="ECO:0000256" key="4">
    <source>
        <dbReference type="ARBA" id="ARBA00011245"/>
    </source>
</evidence>
<accession>A0A6G7K762</accession>
<proteinExistence type="inferred from homology"/>
<dbReference type="NCBIfam" id="NF009520">
    <property type="entry name" value="PRK12881.1"/>
    <property type="match status" value="1"/>
</dbReference>
<name>A0A6G7K762_9LACT</name>
<dbReference type="NCBIfam" id="NF006757">
    <property type="entry name" value="PRK09277.1"/>
    <property type="match status" value="1"/>
</dbReference>
<gene>
    <name evidence="14" type="primary">acnA</name>
    <name evidence="14" type="ORF">G7057_00460</name>
</gene>
<evidence type="ECO:0000259" key="12">
    <source>
        <dbReference type="Pfam" id="PF00330"/>
    </source>
</evidence>
<comment type="catalytic activity">
    <reaction evidence="10 11">
        <text>citrate = D-threo-isocitrate</text>
        <dbReference type="Rhea" id="RHEA:10336"/>
        <dbReference type="ChEBI" id="CHEBI:15562"/>
        <dbReference type="ChEBI" id="CHEBI:16947"/>
        <dbReference type="EC" id="4.2.1.3"/>
    </reaction>
</comment>
<dbReference type="Gene3D" id="3.20.19.10">
    <property type="entry name" value="Aconitase, domain 4"/>
    <property type="match status" value="1"/>
</dbReference>
<dbReference type="InterPro" id="IPR001030">
    <property type="entry name" value="Acoase/IPM_deHydtase_lsu_aba"/>
</dbReference>
<dbReference type="InterPro" id="IPR006249">
    <property type="entry name" value="Aconitase/IRP2"/>
</dbReference>
<keyword evidence="9 11" id="KW-0456">Lyase</keyword>
<dbReference type="AlphaFoldDB" id="A0A6G7K762"/>
<dbReference type="KEGG" id="jar:G7057_00460"/>
<sequence length="901" mass="98849">MTSYHDLSKKELTSNGKKYHYFDIAEVTTALGVSIDKIPYTIRILLESLIRQEDGIDITETNIEQLAKWAEDRQDGEIPFKPTRVILQDFTGVPVIVDLASMREALIRFGGIGDQINPEIPVDLVVDHSVQVDAYRTPEALAFNAALEFERNKERYTFLKWAQNAFSNYRVVPPATGIIHQVNIEYLSDVVVSKEETGELWAFPDSLVGTDSHTTMINGIGVLGWGVGGIEAEACMLNEPSYFPIPDVIGVRFVGDLKAGATATDLALKVTQVLRQANVVGKFVEYFGEGLASLTLADRATIANMAPEYGATCGFFPVDDETLRYMALTKRSDETITLVKDVLTANHLFYKPEVEAVYSNVIEIDLSEVDSNLSGPKRPQDLIPLSDMKKSFQAALEGPEGNQGFGLDLKELEKSTTCVIDGQEHVIKTGDVVIAAITSCTNTSNPFVLISAALLAKKAAEKGLSVSPIVKTSLAPGSKVVTAYLEDAGLMPYLEALGFNLVGYGCTTCIGNSGPLLPEIEEAIQTGNLLVSSVLSGNRNFEGRIHPLTKANYLASPPLVVAYALAGNVNINLTTEALGKDKDGRDVFLSDIWPEATEVNDYIDKYVTPELYQKYYAEVFHANEDWNAIQTTDENVYEWDMASTYIANPPYFEDMSPEAGEIEPLVNLGVLAKFGNSVTTDHISPAGAIGMRSPAGKFLKENGVSLRDFNSFGSRRGHHEVMMRGTFGNIRIRNQVAEGTEGGYTTYWPTGEIMTIYDAAMKYREDGTGLVVIAGEDYGMGSSRDWAAKGTSLLGVKAVIAKSYERIHRSNLVMMGVLPLQFLEGEDADTLGLTGEESFSVDLPRETGIREVVNVRALHPNGEKINFQAIVRFDAEADIRYYKHKGILPMVVRKKLETMQT</sequence>
<keyword evidence="11" id="KW-0004">4Fe-4S</keyword>
<dbReference type="PROSITE" id="PS00450">
    <property type="entry name" value="ACONITASE_1"/>
    <property type="match status" value="1"/>
</dbReference>
<dbReference type="InterPro" id="IPR036008">
    <property type="entry name" value="Aconitase_4Fe-4S_dom"/>
</dbReference>
<dbReference type="CDD" id="cd01580">
    <property type="entry name" value="AcnA_IRP_Swivel"/>
    <property type="match status" value="1"/>
</dbReference>
<dbReference type="GO" id="GO:0006099">
    <property type="term" value="P:tricarboxylic acid cycle"/>
    <property type="evidence" value="ECO:0007669"/>
    <property type="project" value="UniProtKB-UniPathway"/>
</dbReference>
<evidence type="ECO:0000256" key="1">
    <source>
        <dbReference type="ARBA" id="ARBA00001966"/>
    </source>
</evidence>
<organism evidence="14 15">
    <name type="scientific">Jeotgalibaca arthritidis</name>
    <dbReference type="NCBI Taxonomy" id="1868794"/>
    <lineage>
        <taxon>Bacteria</taxon>
        <taxon>Bacillati</taxon>
        <taxon>Bacillota</taxon>
        <taxon>Bacilli</taxon>
        <taxon>Lactobacillales</taxon>
        <taxon>Carnobacteriaceae</taxon>
        <taxon>Jeotgalibaca</taxon>
    </lineage>
</organism>
<dbReference type="Pfam" id="PF00694">
    <property type="entry name" value="Aconitase_C"/>
    <property type="match status" value="1"/>
</dbReference>
<dbReference type="InterPro" id="IPR000573">
    <property type="entry name" value="AconitaseA/IPMdHydase_ssu_swvl"/>
</dbReference>
<keyword evidence="15" id="KW-1185">Reference proteome</keyword>
<dbReference type="UniPathway" id="UPA00223">
    <property type="reaction ID" value="UER00718"/>
</dbReference>
<evidence type="ECO:0000256" key="2">
    <source>
        <dbReference type="ARBA" id="ARBA00004717"/>
    </source>
</evidence>